<feature type="compositionally biased region" description="Basic and acidic residues" evidence="1">
    <location>
        <begin position="66"/>
        <end position="141"/>
    </location>
</feature>
<feature type="chain" id="PRO_5032389768" description="DUF7356 domain-containing protein" evidence="3">
    <location>
        <begin position="24"/>
        <end position="481"/>
    </location>
</feature>
<dbReference type="OMA" id="IRFRRTH"/>
<evidence type="ECO:0000259" key="4">
    <source>
        <dbReference type="Pfam" id="PF24053"/>
    </source>
</evidence>
<keyword evidence="2" id="KW-0472">Membrane</keyword>
<accession>A0A835D159</accession>
<evidence type="ECO:0000313" key="6">
    <source>
        <dbReference type="Proteomes" id="UP000655225"/>
    </source>
</evidence>
<proteinExistence type="predicted"/>
<keyword evidence="6" id="KW-1185">Reference proteome</keyword>
<feature type="transmembrane region" description="Helical" evidence="2">
    <location>
        <begin position="384"/>
        <end position="402"/>
    </location>
</feature>
<dbReference type="EMBL" id="JABCRI010000021">
    <property type="protein sequence ID" value="KAF8380077.1"/>
    <property type="molecule type" value="Genomic_DNA"/>
</dbReference>
<evidence type="ECO:0000256" key="3">
    <source>
        <dbReference type="SAM" id="SignalP"/>
    </source>
</evidence>
<gene>
    <name evidence="5" type="ORF">HHK36_027547</name>
</gene>
<dbReference type="PANTHER" id="PTHR34200:SF8">
    <property type="entry name" value="TRANSMEMBRANE PROTEIN"/>
    <property type="match status" value="1"/>
</dbReference>
<feature type="compositionally biased region" description="Basic and acidic residues" evidence="1">
    <location>
        <begin position="152"/>
        <end position="161"/>
    </location>
</feature>
<feature type="region of interest" description="Disordered" evidence="1">
    <location>
        <begin position="425"/>
        <end position="481"/>
    </location>
</feature>
<dbReference type="PANTHER" id="PTHR34200">
    <property type="entry name" value="DENTIN SIALOPHOSPHOPROTEIN-LIKE ISOFORM X1"/>
    <property type="match status" value="1"/>
</dbReference>
<dbReference type="Pfam" id="PF24053">
    <property type="entry name" value="DUF7356"/>
    <property type="match status" value="1"/>
</dbReference>
<sequence>MERNCVFLVIFALTLLFIDFSGAELKVGVTNLSTGLDPKSSLPSNDKNSIPSDSKVSGSDSLGSVKVDKEKKDEDQDVESHGVIKNDPGKDNSGKQFHSKEPPKVGTDKDGSSMESRVKGGDKNVKPSEGSESKVVHKEGSEEGGSVSSKPLRKESSHGEECDSSNRCTDENNKLTACLRVPGNESPDLSLFIQNKGKDPLTINISAPDFVQLEIATIQLQEKESKKLLLVMLVRYVHIRRLVVYHLIRVSENFPFLTGCLQPYTMVDIVTSSDLGNKDIPIRILGFESARAVDTGCLYLSFITLDLATSVLLLEVIEKDVWAMQVKVSFVEGGNGNEAMIVLKAGNGGCNLDFRDLIMHNSIKKTKYSPKSTYFNLLMPTPSIMYMSLGALLLLASAWMCARFRRRHLPSSEAIYQKLETELPLSGGGKTESDHTSGWENSWGDNWDDVEAPMTPTKPVTPSLSSKGLASRRLIREGWKD</sequence>
<feature type="compositionally biased region" description="Polar residues" evidence="1">
    <location>
        <begin position="458"/>
        <end position="468"/>
    </location>
</feature>
<dbReference type="AlphaFoldDB" id="A0A835D159"/>
<comment type="caution">
    <text evidence="5">The sequence shown here is derived from an EMBL/GenBank/DDBJ whole genome shotgun (WGS) entry which is preliminary data.</text>
</comment>
<evidence type="ECO:0000256" key="1">
    <source>
        <dbReference type="SAM" id="MobiDB-lite"/>
    </source>
</evidence>
<dbReference type="InterPro" id="IPR055780">
    <property type="entry name" value="DUF7356"/>
</dbReference>
<keyword evidence="3" id="KW-0732">Signal</keyword>
<protein>
    <recommendedName>
        <fullName evidence="4">DUF7356 domain-containing protein</fullName>
    </recommendedName>
</protein>
<organism evidence="5 6">
    <name type="scientific">Tetracentron sinense</name>
    <name type="common">Spur-leaf</name>
    <dbReference type="NCBI Taxonomy" id="13715"/>
    <lineage>
        <taxon>Eukaryota</taxon>
        <taxon>Viridiplantae</taxon>
        <taxon>Streptophyta</taxon>
        <taxon>Embryophyta</taxon>
        <taxon>Tracheophyta</taxon>
        <taxon>Spermatophyta</taxon>
        <taxon>Magnoliopsida</taxon>
        <taxon>Trochodendrales</taxon>
        <taxon>Trochodendraceae</taxon>
        <taxon>Tetracentron</taxon>
    </lineage>
</organism>
<keyword evidence="2" id="KW-1133">Transmembrane helix</keyword>
<dbReference type="Proteomes" id="UP000655225">
    <property type="component" value="Unassembled WGS sequence"/>
</dbReference>
<name>A0A835D159_TETSI</name>
<feature type="region of interest" description="Disordered" evidence="1">
    <location>
        <begin position="33"/>
        <end position="168"/>
    </location>
</feature>
<evidence type="ECO:0000313" key="5">
    <source>
        <dbReference type="EMBL" id="KAF8380077.1"/>
    </source>
</evidence>
<keyword evidence="2" id="KW-0812">Transmembrane</keyword>
<feature type="compositionally biased region" description="Polar residues" evidence="1">
    <location>
        <begin position="41"/>
        <end position="62"/>
    </location>
</feature>
<dbReference type="OrthoDB" id="1936430at2759"/>
<reference evidence="5 6" key="1">
    <citation type="submission" date="2020-04" db="EMBL/GenBank/DDBJ databases">
        <title>Plant Genome Project.</title>
        <authorList>
            <person name="Zhang R.-G."/>
        </authorList>
    </citation>
    <scope>NUCLEOTIDE SEQUENCE [LARGE SCALE GENOMIC DNA]</scope>
    <source>
        <strain evidence="5">YNK0</strain>
        <tissue evidence="5">Leaf</tissue>
    </source>
</reference>
<evidence type="ECO:0000256" key="2">
    <source>
        <dbReference type="SAM" id="Phobius"/>
    </source>
</evidence>
<feature type="domain" description="DUF7356" evidence="4">
    <location>
        <begin position="154"/>
        <end position="228"/>
    </location>
</feature>
<feature type="signal peptide" evidence="3">
    <location>
        <begin position="1"/>
        <end position="23"/>
    </location>
</feature>